<dbReference type="GO" id="GO:0016020">
    <property type="term" value="C:membrane"/>
    <property type="evidence" value="ECO:0007669"/>
    <property type="project" value="UniProtKB-SubCell"/>
</dbReference>
<evidence type="ECO:0000256" key="3">
    <source>
        <dbReference type="ARBA" id="ARBA00022989"/>
    </source>
</evidence>
<accession>A0A1Y1RSC4</accession>
<protein>
    <recommendedName>
        <fullName evidence="8">Chloride channel protein</fullName>
    </recommendedName>
</protein>
<evidence type="ECO:0000256" key="5">
    <source>
        <dbReference type="SAM" id="Phobius"/>
    </source>
</evidence>
<dbReference type="PANTHER" id="PTHR43427">
    <property type="entry name" value="CHLORIDE CHANNEL PROTEIN CLC-E"/>
    <property type="match status" value="1"/>
</dbReference>
<dbReference type="InterPro" id="IPR001807">
    <property type="entry name" value="ClC"/>
</dbReference>
<sequence length="192" mass="19829">MNTWWQALLPALLASALALFFGWLHHRVDHFAERFTRSWARVLVGSALLAGLLAAVPLLRFSGHAELPELVTLVEDSAWWALAGLALLKVVATALSLSAGWPGGEFFPLAFAGAAAGLLATALLPGTDAGTALAAGMVAATTVAVKKPLAIVLIMVFMLPGTALGPLLVTSAVGTLVVKLVEARTESAKQAG</sequence>
<reference evidence="6 7" key="1">
    <citation type="submission" date="2016-05" db="EMBL/GenBank/DDBJ databases">
        <title>Draft genome sequence of a porcine commensal Rothia nasimurium.</title>
        <authorList>
            <person name="Gaiser R.A."/>
            <person name="Van Baarlen P."/>
            <person name="Wells J.M."/>
        </authorList>
    </citation>
    <scope>NUCLEOTIDE SEQUENCE [LARGE SCALE GENOMIC DNA]</scope>
    <source>
        <strain evidence="6 7">PT-32</strain>
    </source>
</reference>
<dbReference type="Gene3D" id="1.10.3080.10">
    <property type="entry name" value="Clc chloride channel"/>
    <property type="match status" value="1"/>
</dbReference>
<evidence type="ECO:0000313" key="7">
    <source>
        <dbReference type="Proteomes" id="UP000192359"/>
    </source>
</evidence>
<name>A0A1Y1RSC4_9MICC</name>
<dbReference type="PANTHER" id="PTHR43427:SF12">
    <property type="entry name" value="CHLORIDE TRANSPORTER"/>
    <property type="match status" value="1"/>
</dbReference>
<dbReference type="GO" id="GO:0015108">
    <property type="term" value="F:chloride transmembrane transporter activity"/>
    <property type="evidence" value="ECO:0007669"/>
    <property type="project" value="InterPro"/>
</dbReference>
<organism evidence="6 7">
    <name type="scientific">Rothia nasimurium</name>
    <dbReference type="NCBI Taxonomy" id="85336"/>
    <lineage>
        <taxon>Bacteria</taxon>
        <taxon>Bacillati</taxon>
        <taxon>Actinomycetota</taxon>
        <taxon>Actinomycetes</taxon>
        <taxon>Micrococcales</taxon>
        <taxon>Micrococcaceae</taxon>
        <taxon>Rothia</taxon>
    </lineage>
</organism>
<evidence type="ECO:0000313" key="6">
    <source>
        <dbReference type="EMBL" id="ORC24989.1"/>
    </source>
</evidence>
<dbReference type="InterPro" id="IPR050368">
    <property type="entry name" value="ClC-type_chloride_channel"/>
</dbReference>
<keyword evidence="2 5" id="KW-0812">Transmembrane</keyword>
<feature type="transmembrane region" description="Helical" evidence="5">
    <location>
        <begin position="79"/>
        <end position="99"/>
    </location>
</feature>
<dbReference type="SUPFAM" id="SSF81340">
    <property type="entry name" value="Clc chloride channel"/>
    <property type="match status" value="1"/>
</dbReference>
<feature type="transmembrane region" description="Helical" evidence="5">
    <location>
        <begin position="152"/>
        <end position="178"/>
    </location>
</feature>
<keyword evidence="3 5" id="KW-1133">Transmembrane helix</keyword>
<feature type="transmembrane region" description="Helical" evidence="5">
    <location>
        <begin position="6"/>
        <end position="26"/>
    </location>
</feature>
<dbReference type="Pfam" id="PF00654">
    <property type="entry name" value="Voltage_CLC"/>
    <property type="match status" value="1"/>
</dbReference>
<dbReference type="EMBL" id="LXWF01000002">
    <property type="protein sequence ID" value="ORC24989.1"/>
    <property type="molecule type" value="Genomic_DNA"/>
</dbReference>
<feature type="transmembrane region" description="Helical" evidence="5">
    <location>
        <begin position="106"/>
        <end position="123"/>
    </location>
</feature>
<proteinExistence type="predicted"/>
<keyword evidence="4 5" id="KW-0472">Membrane</keyword>
<dbReference type="Proteomes" id="UP000192359">
    <property type="component" value="Unassembled WGS sequence"/>
</dbReference>
<keyword evidence="7" id="KW-1185">Reference proteome</keyword>
<evidence type="ECO:0000256" key="2">
    <source>
        <dbReference type="ARBA" id="ARBA00022692"/>
    </source>
</evidence>
<comment type="subcellular location">
    <subcellularLocation>
        <location evidence="1">Membrane</location>
        <topology evidence="1">Multi-pass membrane protein</topology>
    </subcellularLocation>
</comment>
<evidence type="ECO:0008006" key="8">
    <source>
        <dbReference type="Google" id="ProtNLM"/>
    </source>
</evidence>
<dbReference type="InterPro" id="IPR014743">
    <property type="entry name" value="Cl-channel_core"/>
</dbReference>
<dbReference type="AlphaFoldDB" id="A0A1Y1RSC4"/>
<comment type="caution">
    <text evidence="6">The sequence shown here is derived from an EMBL/GenBank/DDBJ whole genome shotgun (WGS) entry which is preliminary data.</text>
</comment>
<gene>
    <name evidence="6" type="ORF">A7979_09150</name>
</gene>
<evidence type="ECO:0000256" key="1">
    <source>
        <dbReference type="ARBA" id="ARBA00004141"/>
    </source>
</evidence>
<evidence type="ECO:0000256" key="4">
    <source>
        <dbReference type="ARBA" id="ARBA00023136"/>
    </source>
</evidence>
<feature type="transmembrane region" description="Helical" evidence="5">
    <location>
        <begin position="38"/>
        <end position="59"/>
    </location>
</feature>